<evidence type="ECO:0000259" key="2">
    <source>
        <dbReference type="PROSITE" id="PS51820"/>
    </source>
</evidence>
<feature type="domain" description="PA14" evidence="2">
    <location>
        <begin position="353"/>
        <end position="517"/>
    </location>
</feature>
<keyword evidence="4" id="KW-1185">Reference proteome</keyword>
<dbReference type="InterPro" id="IPR051172">
    <property type="entry name" value="Chlamydia_OmcB"/>
</dbReference>
<dbReference type="Proteomes" id="UP000198310">
    <property type="component" value="Unassembled WGS sequence"/>
</dbReference>
<proteinExistence type="predicted"/>
<dbReference type="RefSeq" id="WP_089331802.1">
    <property type="nucleotide sequence ID" value="NZ_FZNS01000002.1"/>
</dbReference>
<evidence type="ECO:0000256" key="1">
    <source>
        <dbReference type="SAM" id="SignalP"/>
    </source>
</evidence>
<dbReference type="SUPFAM" id="SSF56988">
    <property type="entry name" value="Anthrax protective antigen"/>
    <property type="match status" value="1"/>
</dbReference>
<dbReference type="Gene3D" id="2.60.40.10">
    <property type="entry name" value="Immunoglobulins"/>
    <property type="match status" value="3"/>
</dbReference>
<dbReference type="NCBIfam" id="TIGR01965">
    <property type="entry name" value="VCBS_repeat"/>
    <property type="match status" value="1"/>
</dbReference>
<name>A0A238VYY5_9BACT</name>
<dbReference type="InterPro" id="IPR047589">
    <property type="entry name" value="DUF11_rpt"/>
</dbReference>
<organism evidence="3 4">
    <name type="scientific">Hymenobacter mucosus</name>
    <dbReference type="NCBI Taxonomy" id="1411120"/>
    <lineage>
        <taxon>Bacteria</taxon>
        <taxon>Pseudomonadati</taxon>
        <taxon>Bacteroidota</taxon>
        <taxon>Cytophagia</taxon>
        <taxon>Cytophagales</taxon>
        <taxon>Hymenobacteraceae</taxon>
        <taxon>Hymenobacter</taxon>
    </lineage>
</organism>
<dbReference type="PANTHER" id="PTHR34819:SF3">
    <property type="entry name" value="CELL SURFACE PROTEIN"/>
    <property type="match status" value="1"/>
</dbReference>
<dbReference type="InterPro" id="IPR037524">
    <property type="entry name" value="PA14/GLEYA"/>
</dbReference>
<dbReference type="NCBIfam" id="TIGR04183">
    <property type="entry name" value="Por_Secre_tail"/>
    <property type="match status" value="1"/>
</dbReference>
<dbReference type="SMART" id="SM00758">
    <property type="entry name" value="PA14"/>
    <property type="match status" value="1"/>
</dbReference>
<evidence type="ECO:0000313" key="3">
    <source>
        <dbReference type="EMBL" id="SNR39476.1"/>
    </source>
</evidence>
<dbReference type="Gene3D" id="2.60.40.3440">
    <property type="match status" value="1"/>
</dbReference>
<sequence length="2343" mass="236504">MKTPLRSWAPLVGLWLWAGISSKAQAQCTAAATTTFTFNTTAASGNWKNRAPQAAPAGSTITTIGTSGYASSDPASLFTTGGINGTTMLAWQNDYPDNQPVGSTAPSSTVIFNFNRPVSGLTIRLQDVDNGIPGYTDEVTFAGSNNGATVTPTLSRPTGSTVLITGVMATGTTSVGDNTAGTVTATYPGSVTSITLTYRNTTGGTTPSVQLVGIDQITWCRAAPVANNVTNATALASTAGQTDIDSPVVAADGGTIASYTITQLPPGNEGTLYYDAGLLGGGYRAVTAGQTITTAQMASIRFDPADTYSGGNSVFSYTATDDAGLVSNGATFTIPIQAVAGPVGCGSSYLDGTARSGLTAEYYNGYFADNFAYFENRTPNLRRADAQLEFTTNASFGNLVTPAGAGTGSNANPDAFSARYRGSIYIPTTGSYTFFLNSDDASYLWLDAAALASTPTAASAVVNNGGGHSLLEKSGSVTLTAGLHNIMIFYGDNTADNALTLSYAGPGISKQVVPNSALCAGRGNLPPVATAINYTLPAIGYNLAALSGSDPDGSVANFTIVALPANGTLALNGTAVIANQVVQASDASNLTFTPNAGYSGTTSFTYFATDNQGMRSVTAATYTINAPNRPPVVANDSRDVPLNTTVSGNVVLNDYDQEQNIFTVALGTAPAHGTVILNSNGTYSYTPTTGYTGPDSFTYTACDNSTPSMCSAAATVNLRVFSTSTACTSATGNNLLVNPAFTNGNTGFTTTYRYVAAGYTIGNNATGIYPEGTYAVGTNAATYHPNFVGTGHTGGTNDNFLMVNGAASIRTLYAQTVTVQPGRYYTFSAFFNNLLAPSSNGGVPELGFVINGESVSGTITLNESPDQWVQFSDVWFSGTNTTATFEIRNVSTAVGGNDLAVDDVYFGSCNLAPTAVADAVTITSGSNATLNILANDIDPENSFNAATVDLNPNQAGIQPSITTPNGTFSVNTSGVVTFVPVAGFVGTAVTPYLVQDAAGAPTNQANIAVTVQQPTADLAVAITAPANATTATAGQALTFTVQTTNNGAAAATGVVPTLQLPAGLTGPGPNGALTFANGGSYNSSTGLVTFPTTSVNSGSNVSNSVSFLVPATGPFTGAASVTATTADAITTNNNATATVNVTPSFDLTTTLSGPAAAGTGTGITYTVVTRNSGPSPATNVAQAVTLPGNQTGLFLSNNGTYAYNSTNNTTVVTFPSLGMLAAGQTVSNTISLTAPTAAGTFTPTASVSATGEAVTNNNTSAVATTISTTSGMAANVYSAVGVTSGGTAVTNVAPGTALLVTATATNAGEGAATGVVQQLTLPAGLSAASLTISGNGSYNPTTGIVTWPSTSLVAGAAQTNTVRLAAPAAGPLLFDASASTTSADVVVADNVASAIVTVRPTTDVATTISGPTTVTAGQRVTYTVTTTNTSTVPASNVQQFVSLPPGATNLTYTSNLGPNTTGTVDAQPNQGLLAYPAISSLAPGQSVTNVISFDAPAGSYSATAFLTTTTPDNVAANNTSTVVATSTRASDVAATIAGPDVVIQGTPVVYTVRTVNNGTAPAASLTTTVQLPTDLTTVVVRDAAGAIIAGAYNATTGVVTFPTRTEVPVGDAGSMSNTITFSAPDVSAISVTAVANMPTSTNDLARTNNTATYTTSVLRATSTAEDLSVAVRASTTSVAAGQSVTFTLTTTNNSTTTAPAVVQRMALPMGLNPATLTISNAGTYDPTTGIVTFPTVTSLASGAAAALTNTIVVTAPGTGPLTAVASVSGGNSDGVATNNTALATVAVTSVSNVRAEVRSASLQTTPLENTVLPGQAVTYLVRVINDGPSLATGVSATAQIPTNLDPATVIISGGGSYDPATGLVTFPAVGALSPGQAASVGYTITFRAPTTGASYTVAATAATNTTQSSTGDDTQTYRTTLSNQVPVANTVVNSLTAPDGNTSATALPISALSATDVDGTISIYAITSLPNATAQGVLFYAADGVNYSPVALTNGRFVLTAATAGNLRFDPVSSFVGNAFFTFTATDNTGAASAPALYSIPVGLDNAATYASGVVKGGTGNAYQNGDLITAAFDANGGEYSFSSATSQTTMTDTGIRSATTDAAGTNLLSGMGLTLNATTGRISVSNRSLLRSGDYVVNVTTIDEFGGTTTQPVRFTIGGAPLPVSLVRFEARSQGKNALLTWETAQELYNDHFEVERSVDGVNFEKAGQVAGRGTTTATQQYTYTDAVASRLAKTLYYRLRQVDTDGKASSSQIRVVTFGPAEEDLVIFPNPASSVLHVRLTAEAPQATLAVYTTTGVLVMQQTLDASLSATLDVSQLATGAYLVKVQTASGATLVRRFLKE</sequence>
<dbReference type="Gene3D" id="3.90.182.10">
    <property type="entry name" value="Toxin - Anthrax Protective Antigen,domain 1"/>
    <property type="match status" value="1"/>
</dbReference>
<dbReference type="PANTHER" id="PTHR34819">
    <property type="entry name" value="LARGE CYSTEINE-RICH PERIPLASMIC PROTEIN OMCB"/>
    <property type="match status" value="1"/>
</dbReference>
<dbReference type="EMBL" id="FZNS01000002">
    <property type="protein sequence ID" value="SNR39476.1"/>
    <property type="molecule type" value="Genomic_DNA"/>
</dbReference>
<dbReference type="InterPro" id="IPR010221">
    <property type="entry name" value="VCBS_dom"/>
</dbReference>
<feature type="signal peptide" evidence="1">
    <location>
        <begin position="1"/>
        <end position="26"/>
    </location>
</feature>
<dbReference type="Gene3D" id="2.60.40.2810">
    <property type="match status" value="1"/>
</dbReference>
<evidence type="ECO:0000313" key="4">
    <source>
        <dbReference type="Proteomes" id="UP000198310"/>
    </source>
</evidence>
<dbReference type="InterPro" id="IPR026444">
    <property type="entry name" value="Secre_tail"/>
</dbReference>
<dbReference type="InterPro" id="IPR011658">
    <property type="entry name" value="PA14_dom"/>
</dbReference>
<dbReference type="PROSITE" id="PS51820">
    <property type="entry name" value="PA14"/>
    <property type="match status" value="1"/>
</dbReference>
<protein>
    <submittedName>
        <fullName evidence="3">Conserved repeat domain-containing protein/Por secretion system C-terminal sorting domain-containing protein</fullName>
    </submittedName>
</protein>
<dbReference type="NCBIfam" id="TIGR01451">
    <property type="entry name" value="B_ant_repeat"/>
    <property type="match status" value="3"/>
</dbReference>
<reference evidence="4" key="1">
    <citation type="submission" date="2017-06" db="EMBL/GenBank/DDBJ databases">
        <authorList>
            <person name="Varghese N."/>
            <person name="Submissions S."/>
        </authorList>
    </citation>
    <scope>NUCLEOTIDE SEQUENCE [LARGE SCALE GENOMIC DNA]</scope>
    <source>
        <strain evidence="4">DSM 28041</strain>
    </source>
</reference>
<dbReference type="InterPro" id="IPR001434">
    <property type="entry name" value="OmcB-like_DUF11"/>
</dbReference>
<accession>A0A238VYY5</accession>
<dbReference type="Pfam" id="PF18962">
    <property type="entry name" value="Por_Secre_tail"/>
    <property type="match status" value="1"/>
</dbReference>
<gene>
    <name evidence="3" type="ORF">SAMN06269173_10260</name>
</gene>
<dbReference type="Pfam" id="PF07691">
    <property type="entry name" value="PA14"/>
    <property type="match status" value="1"/>
</dbReference>
<dbReference type="Gene3D" id="2.60.120.260">
    <property type="entry name" value="Galactose-binding domain-like"/>
    <property type="match status" value="1"/>
</dbReference>
<dbReference type="Pfam" id="PF01345">
    <property type="entry name" value="DUF11"/>
    <property type="match status" value="6"/>
</dbReference>
<keyword evidence="1" id="KW-0732">Signal</keyword>
<dbReference type="InterPro" id="IPR013783">
    <property type="entry name" value="Ig-like_fold"/>
</dbReference>
<feature type="chain" id="PRO_5013008987" evidence="1">
    <location>
        <begin position="27"/>
        <end position="2343"/>
    </location>
</feature>
<dbReference type="Pfam" id="PF17963">
    <property type="entry name" value="Big_9"/>
    <property type="match status" value="3"/>
</dbReference>